<dbReference type="HAMAP" id="MF_01345_B">
    <property type="entry name" value="Ribosomal_uS17_B"/>
    <property type="match status" value="1"/>
</dbReference>
<dbReference type="NCBIfam" id="TIGR03635">
    <property type="entry name" value="uS17_bact"/>
    <property type="match status" value="1"/>
</dbReference>
<evidence type="ECO:0000313" key="7">
    <source>
        <dbReference type="EMBL" id="KGM08260.1"/>
    </source>
</evidence>
<dbReference type="Proteomes" id="UP000029999">
    <property type="component" value="Unassembled WGS sequence"/>
</dbReference>
<evidence type="ECO:0000256" key="3">
    <source>
        <dbReference type="ARBA" id="ARBA00022884"/>
    </source>
</evidence>
<keyword evidence="2 6" id="KW-0699">rRNA-binding</keyword>
<proteinExistence type="inferred from homology"/>
<dbReference type="InterPro" id="IPR000266">
    <property type="entry name" value="Ribosomal_uS17"/>
</dbReference>
<keyword evidence="4 6" id="KW-0689">Ribosomal protein</keyword>
<sequence length="86" mass="9854">MSDQQSTARSLTGRVISDKMDKTITVLIERRVAHPIYKKYVRRSTKLHVHDENNECNIGDTVSVASSRPLSKTKCWKLVEIIDRAK</sequence>
<evidence type="ECO:0000256" key="1">
    <source>
        <dbReference type="ARBA" id="ARBA00010254"/>
    </source>
</evidence>
<dbReference type="AlphaFoldDB" id="A0A0A0BKA6"/>
<dbReference type="Gene3D" id="2.40.50.140">
    <property type="entry name" value="Nucleic acid-binding proteins"/>
    <property type="match status" value="1"/>
</dbReference>
<keyword evidence="5 6" id="KW-0687">Ribonucleoprotein</keyword>
<comment type="similarity">
    <text evidence="1 6">Belongs to the universal ribosomal protein uS17 family.</text>
</comment>
<keyword evidence="3 6" id="KW-0694">RNA-binding</keyword>
<dbReference type="RefSeq" id="WP_008292005.1">
    <property type="nucleotide sequence ID" value="NZ_JADFAB010000091.1"/>
</dbReference>
<gene>
    <name evidence="6" type="primary">rpsQ</name>
    <name evidence="7" type="ORF">LP43_0687</name>
</gene>
<protein>
    <recommendedName>
        <fullName evidence="6">Small ribosomal subunit protein uS17</fullName>
    </recommendedName>
</protein>
<evidence type="ECO:0000313" key="8">
    <source>
        <dbReference type="Proteomes" id="UP000029999"/>
    </source>
</evidence>
<dbReference type="InterPro" id="IPR012340">
    <property type="entry name" value="NA-bd_OB-fold"/>
</dbReference>
<name>A0A0A0BKA6_9GAMM</name>
<dbReference type="PANTHER" id="PTHR10744:SF1">
    <property type="entry name" value="SMALL RIBOSOMAL SUBUNIT PROTEIN US17M"/>
    <property type="match status" value="1"/>
</dbReference>
<evidence type="ECO:0000256" key="4">
    <source>
        <dbReference type="ARBA" id="ARBA00022980"/>
    </source>
</evidence>
<comment type="caution">
    <text evidence="7">The sequence shown here is derived from an EMBL/GenBank/DDBJ whole genome shotgun (WGS) entry which is preliminary data.</text>
</comment>
<organism evidence="7 8">
    <name type="scientific">Methylophaga thiooxydans</name>
    <dbReference type="NCBI Taxonomy" id="392484"/>
    <lineage>
        <taxon>Bacteria</taxon>
        <taxon>Pseudomonadati</taxon>
        <taxon>Pseudomonadota</taxon>
        <taxon>Gammaproteobacteria</taxon>
        <taxon>Thiotrichales</taxon>
        <taxon>Piscirickettsiaceae</taxon>
        <taxon>Methylophaga</taxon>
    </lineage>
</organism>
<dbReference type="SUPFAM" id="SSF50249">
    <property type="entry name" value="Nucleic acid-binding proteins"/>
    <property type="match status" value="1"/>
</dbReference>
<comment type="subunit">
    <text evidence="6">Part of the 30S ribosomal subunit.</text>
</comment>
<dbReference type="PRINTS" id="PR00973">
    <property type="entry name" value="RIBOSOMALS17"/>
</dbReference>
<evidence type="ECO:0000256" key="6">
    <source>
        <dbReference type="HAMAP-Rule" id="MF_01345"/>
    </source>
</evidence>
<accession>A0A0A0BKA6</accession>
<dbReference type="CDD" id="cd00364">
    <property type="entry name" value="Ribosomal_uS17"/>
    <property type="match status" value="1"/>
</dbReference>
<evidence type="ECO:0000256" key="2">
    <source>
        <dbReference type="ARBA" id="ARBA00022730"/>
    </source>
</evidence>
<dbReference type="GO" id="GO:0019843">
    <property type="term" value="F:rRNA binding"/>
    <property type="evidence" value="ECO:0007669"/>
    <property type="project" value="UniProtKB-UniRule"/>
</dbReference>
<dbReference type="STRING" id="392484.LP43_0687"/>
<comment type="function">
    <text evidence="6">One of the primary rRNA binding proteins, it binds specifically to the 5'-end of 16S ribosomal RNA.</text>
</comment>
<dbReference type="GO" id="GO:0003735">
    <property type="term" value="F:structural constituent of ribosome"/>
    <property type="evidence" value="ECO:0007669"/>
    <property type="project" value="UniProtKB-UniRule"/>
</dbReference>
<dbReference type="GO" id="GO:0006412">
    <property type="term" value="P:translation"/>
    <property type="evidence" value="ECO:0007669"/>
    <property type="project" value="UniProtKB-UniRule"/>
</dbReference>
<dbReference type="InterPro" id="IPR019984">
    <property type="entry name" value="Ribosomal_uS17_bact/chlr"/>
</dbReference>
<dbReference type="GO" id="GO:0022627">
    <property type="term" value="C:cytosolic small ribosomal subunit"/>
    <property type="evidence" value="ECO:0007669"/>
    <property type="project" value="UniProtKB-UniRule"/>
</dbReference>
<reference evidence="7 8" key="1">
    <citation type="submission" date="2014-09" db="EMBL/GenBank/DDBJ databases">
        <authorList>
            <person name="Grob C."/>
            <person name="Taubert M."/>
            <person name="Howat A.M."/>
            <person name="Burns O.J."/>
            <person name="Dixon J.L."/>
            <person name="Chen Y."/>
            <person name="Murrell J.C."/>
        </authorList>
    </citation>
    <scope>NUCLEOTIDE SEQUENCE [LARGE SCALE GENOMIC DNA]</scope>
    <source>
        <strain evidence="7">L4</strain>
    </source>
</reference>
<dbReference type="Pfam" id="PF00366">
    <property type="entry name" value="Ribosomal_S17"/>
    <property type="match status" value="1"/>
</dbReference>
<dbReference type="PANTHER" id="PTHR10744">
    <property type="entry name" value="40S RIBOSOMAL PROTEIN S11 FAMILY MEMBER"/>
    <property type="match status" value="1"/>
</dbReference>
<evidence type="ECO:0000256" key="5">
    <source>
        <dbReference type="ARBA" id="ARBA00023274"/>
    </source>
</evidence>
<dbReference type="NCBIfam" id="NF004123">
    <property type="entry name" value="PRK05610.1"/>
    <property type="match status" value="1"/>
</dbReference>
<dbReference type="EMBL" id="JRQD01000001">
    <property type="protein sequence ID" value="KGM08260.1"/>
    <property type="molecule type" value="Genomic_DNA"/>
</dbReference>